<evidence type="ECO:0000313" key="2">
    <source>
        <dbReference type="Proteomes" id="UP000322521"/>
    </source>
</evidence>
<evidence type="ECO:0000313" key="1">
    <source>
        <dbReference type="EMBL" id="KAA8675565.1"/>
    </source>
</evidence>
<keyword evidence="2" id="KW-1185">Reference proteome</keyword>
<proteinExistence type="predicted"/>
<dbReference type="AlphaFoldDB" id="A0A5M9NYI1"/>
<organism evidence="1 2">
    <name type="scientific">Vibrio gigantis</name>
    <dbReference type="NCBI Taxonomy" id="296199"/>
    <lineage>
        <taxon>Bacteria</taxon>
        <taxon>Pseudomonadati</taxon>
        <taxon>Pseudomonadota</taxon>
        <taxon>Gammaproteobacteria</taxon>
        <taxon>Vibrionales</taxon>
        <taxon>Vibrionaceae</taxon>
        <taxon>Vibrio</taxon>
    </lineage>
</organism>
<protein>
    <submittedName>
        <fullName evidence="1">DUF4262 domain-containing protein</fullName>
    </submittedName>
</protein>
<comment type="caution">
    <text evidence="1">The sequence shown here is derived from an EMBL/GenBank/DDBJ whole genome shotgun (WGS) entry which is preliminary data.</text>
</comment>
<dbReference type="Proteomes" id="UP000322521">
    <property type="component" value="Unassembled WGS sequence"/>
</dbReference>
<accession>A0A5M9NYI1</accession>
<dbReference type="EMBL" id="VXJS01000007">
    <property type="protein sequence ID" value="KAA8675565.1"/>
    <property type="molecule type" value="Genomic_DNA"/>
</dbReference>
<name>A0A5M9NYI1_9VIBR</name>
<reference evidence="1 2" key="1">
    <citation type="submission" date="2019-09" db="EMBL/GenBank/DDBJ databases">
        <title>Draft genome sequence of various Type strains from the CCUG.</title>
        <authorList>
            <person name="Pineiro-Iglesias B."/>
            <person name="Tunovic T."/>
            <person name="Unosson C."/>
            <person name="Inganas E."/>
            <person name="Ohlen M."/>
            <person name="Cardew S."/>
            <person name="Jensie-Markopoulos S."/>
            <person name="Salva-Serra F."/>
            <person name="Jaen-Luchoro D."/>
            <person name="Karlsson R."/>
            <person name="Svensson-Stadler L."/>
            <person name="Chun J."/>
            <person name="Moore E."/>
        </authorList>
    </citation>
    <scope>NUCLEOTIDE SEQUENCE [LARGE SCALE GENOMIC DNA]</scope>
    <source>
        <strain evidence="1 2">CCUG 56969T</strain>
    </source>
</reference>
<sequence>MNAWTIHTSGGYGQKDLHNTPIHTMREVIMERFKVVDSISKSLDRGEATFIMTASPKGNDYVYSVGLSVSTDNQFEIALTGLSPDQMHFFGNHFAKHLKERVIELDEPITYVEEVFNVPVALVKVSQDCMLDGTFTVAETTLGMNDKQIPMFQLVLPDPNGRFPWQEGVDAKWKSYQSIFFDVAQFEKLYN</sequence>
<dbReference type="Pfam" id="PF14081">
    <property type="entry name" value="DUF4262"/>
    <property type="match status" value="1"/>
</dbReference>
<gene>
    <name evidence="1" type="ORF">F4W18_13135</name>
</gene>
<dbReference type="InterPro" id="IPR025358">
    <property type="entry name" value="DUF4262"/>
</dbReference>